<proteinExistence type="predicted"/>
<dbReference type="AlphaFoldDB" id="A0A5J4L3J5"/>
<sequence length="166" mass="19675">MFYEEIFKSLNKRHIDYVVVGGVALVLHGIVRLTADLDLMLSLEEKNIARFVDVMNEFGYKPRIPVKAEELLDPKKRDYWLKEKNMKVFSFYHPHEAISLIDIFIYEPVDYNELKKHSVKMKIGNFFVPVTSIDDLIRLKKISGRKQDIEDIKVLKEIKKYEKKQK</sequence>
<reference evidence="2" key="1">
    <citation type="submission" date="2019-10" db="EMBL/GenBank/DDBJ databases">
        <title>Metagenomic sequencing of thiosulfate-disproportionating enrichment culture.</title>
        <authorList>
            <person name="Umezawa K."/>
            <person name="Kojima H."/>
            <person name="Fukui M."/>
        </authorList>
    </citation>
    <scope>NUCLEOTIDE SEQUENCE</scope>
    <source>
        <strain evidence="2">45J</strain>
    </source>
</reference>
<name>A0A5J4L3J5_9ZZZZ</name>
<dbReference type="EMBL" id="BLAB01000001">
    <property type="protein sequence ID" value="GER93377.1"/>
    <property type="molecule type" value="Genomic_DNA"/>
</dbReference>
<comment type="caution">
    <text evidence="2">The sequence shown here is derived from an EMBL/GenBank/DDBJ whole genome shotgun (WGS) entry which is preliminary data.</text>
</comment>
<feature type="domain" description="DUF6036" evidence="1">
    <location>
        <begin position="11"/>
        <end position="153"/>
    </location>
</feature>
<dbReference type="InterPro" id="IPR043519">
    <property type="entry name" value="NT_sf"/>
</dbReference>
<dbReference type="Gene3D" id="3.30.460.40">
    <property type="match status" value="1"/>
</dbReference>
<evidence type="ECO:0000259" key="1">
    <source>
        <dbReference type="Pfam" id="PF19502"/>
    </source>
</evidence>
<accession>A0A5J4L3J5</accession>
<evidence type="ECO:0000313" key="2">
    <source>
        <dbReference type="EMBL" id="GER93377.1"/>
    </source>
</evidence>
<protein>
    <recommendedName>
        <fullName evidence="1">DUF6036 domain-containing protein</fullName>
    </recommendedName>
</protein>
<dbReference type="Pfam" id="PF19502">
    <property type="entry name" value="DUF6036"/>
    <property type="match status" value="1"/>
</dbReference>
<gene>
    <name evidence="2" type="ORF">A45J_1116</name>
</gene>
<dbReference type="InterPro" id="IPR045792">
    <property type="entry name" value="DUF6036"/>
</dbReference>
<dbReference type="SUPFAM" id="SSF81301">
    <property type="entry name" value="Nucleotidyltransferase"/>
    <property type="match status" value="1"/>
</dbReference>
<organism evidence="2">
    <name type="scientific">hot springs metagenome</name>
    <dbReference type="NCBI Taxonomy" id="433727"/>
    <lineage>
        <taxon>unclassified sequences</taxon>
        <taxon>metagenomes</taxon>
        <taxon>ecological metagenomes</taxon>
    </lineage>
</organism>